<dbReference type="GO" id="GO:0005524">
    <property type="term" value="F:ATP binding"/>
    <property type="evidence" value="ECO:0007669"/>
    <property type="project" value="UniProtKB-KW"/>
</dbReference>
<evidence type="ECO:0000256" key="6">
    <source>
        <dbReference type="ARBA" id="ARBA00023242"/>
    </source>
</evidence>
<evidence type="ECO:0000313" key="11">
    <source>
        <dbReference type="Proteomes" id="UP001367676"/>
    </source>
</evidence>
<dbReference type="EMBL" id="JBBCAQ010000010">
    <property type="protein sequence ID" value="KAK7602087.1"/>
    <property type="molecule type" value="Genomic_DNA"/>
</dbReference>
<dbReference type="GO" id="GO:0005634">
    <property type="term" value="C:nucleus"/>
    <property type="evidence" value="ECO:0007669"/>
    <property type="project" value="UniProtKB-SubCell"/>
</dbReference>
<evidence type="ECO:0000259" key="9">
    <source>
        <dbReference type="Pfam" id="PF25812"/>
    </source>
</evidence>
<feature type="compositionally biased region" description="Basic residues" evidence="8">
    <location>
        <begin position="305"/>
        <end position="316"/>
    </location>
</feature>
<evidence type="ECO:0000256" key="1">
    <source>
        <dbReference type="ARBA" id="ARBA00004123"/>
    </source>
</evidence>
<dbReference type="AlphaFoldDB" id="A0AAN9Y8W1"/>
<gene>
    <name evidence="10" type="ORF">V9T40_009528</name>
</gene>
<keyword evidence="11" id="KW-1185">Reference proteome</keyword>
<dbReference type="GO" id="GO:0006281">
    <property type="term" value="P:DNA repair"/>
    <property type="evidence" value="ECO:0007669"/>
    <property type="project" value="InterPro"/>
</dbReference>
<dbReference type="Proteomes" id="UP001367676">
    <property type="component" value="Unassembled WGS sequence"/>
</dbReference>
<reference evidence="10 11" key="1">
    <citation type="submission" date="2024-03" db="EMBL/GenBank/DDBJ databases">
        <title>Adaptation during the transition from Ophiocordyceps entomopathogen to insect associate is accompanied by gene loss and intensified selection.</title>
        <authorList>
            <person name="Ward C.M."/>
            <person name="Onetto C.A."/>
            <person name="Borneman A.R."/>
        </authorList>
    </citation>
    <scope>NUCLEOTIDE SEQUENCE [LARGE SCALE GENOMIC DNA]</scope>
    <source>
        <strain evidence="10">AWRI1</strain>
        <tissue evidence="10">Single Adult Female</tissue>
    </source>
</reference>
<dbReference type="GO" id="GO:0000077">
    <property type="term" value="P:DNA damage checkpoint signaling"/>
    <property type="evidence" value="ECO:0007669"/>
    <property type="project" value="TreeGrafter"/>
</dbReference>
<dbReference type="InterPro" id="IPR057927">
    <property type="entry name" value="RAD24-like_helical"/>
</dbReference>
<keyword evidence="5" id="KW-0067">ATP-binding</keyword>
<dbReference type="Pfam" id="PF03215">
    <property type="entry name" value="Rad17"/>
    <property type="match status" value="1"/>
</dbReference>
<evidence type="ECO:0000256" key="4">
    <source>
        <dbReference type="ARBA" id="ARBA00022763"/>
    </source>
</evidence>
<comment type="similarity">
    <text evidence="2">Belongs to the rad17/RAD24 family.</text>
</comment>
<evidence type="ECO:0000313" key="10">
    <source>
        <dbReference type="EMBL" id="KAK7602087.1"/>
    </source>
</evidence>
<evidence type="ECO:0000256" key="7">
    <source>
        <dbReference type="ARBA" id="ARBA00023306"/>
    </source>
</evidence>
<keyword evidence="7" id="KW-0131">Cell cycle</keyword>
<dbReference type="SUPFAM" id="SSF52540">
    <property type="entry name" value="P-loop containing nucleoside triphosphate hydrolases"/>
    <property type="match status" value="1"/>
</dbReference>
<evidence type="ECO:0000256" key="8">
    <source>
        <dbReference type="SAM" id="MobiDB-lite"/>
    </source>
</evidence>
<dbReference type="GO" id="GO:0033314">
    <property type="term" value="P:mitotic DNA replication checkpoint signaling"/>
    <property type="evidence" value="ECO:0007669"/>
    <property type="project" value="TreeGrafter"/>
</dbReference>
<feature type="region of interest" description="Disordered" evidence="8">
    <location>
        <begin position="300"/>
        <end position="325"/>
    </location>
</feature>
<evidence type="ECO:0000256" key="3">
    <source>
        <dbReference type="ARBA" id="ARBA00022741"/>
    </source>
</evidence>
<evidence type="ECO:0000256" key="5">
    <source>
        <dbReference type="ARBA" id="ARBA00022840"/>
    </source>
</evidence>
<dbReference type="InterPro" id="IPR027417">
    <property type="entry name" value="P-loop_NTPase"/>
</dbReference>
<feature type="domain" description="Checkpoint protein RAD24-like helical bundle" evidence="9">
    <location>
        <begin position="330"/>
        <end position="418"/>
    </location>
</feature>
<protein>
    <recommendedName>
        <fullName evidence="9">Checkpoint protein RAD24-like helical bundle domain-containing protein</fullName>
    </recommendedName>
</protein>
<dbReference type="PANTHER" id="PTHR12172:SF0">
    <property type="entry name" value="CELL CYCLE CHECKPOINT PROTEIN RAD17"/>
    <property type="match status" value="1"/>
</dbReference>
<dbReference type="GO" id="GO:0003682">
    <property type="term" value="F:chromatin binding"/>
    <property type="evidence" value="ECO:0007669"/>
    <property type="project" value="TreeGrafter"/>
</dbReference>
<dbReference type="GO" id="GO:0003689">
    <property type="term" value="F:DNA clamp loader activity"/>
    <property type="evidence" value="ECO:0007669"/>
    <property type="project" value="TreeGrafter"/>
</dbReference>
<organism evidence="10 11">
    <name type="scientific">Parthenolecanium corni</name>
    <dbReference type="NCBI Taxonomy" id="536013"/>
    <lineage>
        <taxon>Eukaryota</taxon>
        <taxon>Metazoa</taxon>
        <taxon>Ecdysozoa</taxon>
        <taxon>Arthropoda</taxon>
        <taxon>Hexapoda</taxon>
        <taxon>Insecta</taxon>
        <taxon>Pterygota</taxon>
        <taxon>Neoptera</taxon>
        <taxon>Paraneoptera</taxon>
        <taxon>Hemiptera</taxon>
        <taxon>Sternorrhyncha</taxon>
        <taxon>Coccoidea</taxon>
        <taxon>Coccidae</taxon>
        <taxon>Parthenolecanium</taxon>
    </lineage>
</organism>
<keyword evidence="3" id="KW-0547">Nucleotide-binding</keyword>
<keyword evidence="4" id="KW-0227">DNA damage</keyword>
<dbReference type="InterPro" id="IPR004582">
    <property type="entry name" value="Checkpoint_prot_Rad17_Rad24"/>
</dbReference>
<dbReference type="PANTHER" id="PTHR12172">
    <property type="entry name" value="CELL CYCLE CHECKPOINT PROTEIN RAD17"/>
    <property type="match status" value="1"/>
</dbReference>
<keyword evidence="6" id="KW-0539">Nucleus</keyword>
<proteinExistence type="inferred from homology"/>
<evidence type="ECO:0000256" key="2">
    <source>
        <dbReference type="ARBA" id="ARBA00006168"/>
    </source>
</evidence>
<comment type="caution">
    <text evidence="10">The sequence shown here is derived from an EMBL/GenBank/DDBJ whole genome shotgun (WGS) entry which is preliminary data.</text>
</comment>
<accession>A0AAN9Y8W1</accession>
<name>A0AAN9Y8W1_9HEMI</name>
<comment type="subcellular location">
    <subcellularLocation>
        <location evidence="1">Nucleus</location>
    </subcellularLocation>
</comment>
<sequence length="505" mass="57083">MFLVTNRKRWVTPSFDSFVNDDLPPAKKTTGKKVSLHTAQSAAPGISVRENSSSTWLDKYQPKTIDELVIHPKKVKEIEDWFCKHQTNQRKKYLILVGPCGCGKTVSLRAVARKFDLDVTEWVTPLDRDFNADLHGDEQTYQSAAEVFEQFLTRASRYPSLLSVQKSKIILVKDFPNIFLQKPEILHGILRKYSSMNTYPVAFVCNDDNLVRSLLPDHVRNECNMHTIKFNPVHCQAVLKALERVLNLEQKSNPNANIPENIDLEAVYQSSAGDLRSAILKLYFNVRAVDGVVGVESKVSQGRTVRTKQKGKRGAKSKNGDTKEATDKDSNIDLFHLLGRVLYSNRQCTKDSGQEYRFVHNPNELVDTCSCQPSSFISFLQENYASRFSCIKSISKAAEKLSFADVLLSNINKETDTTALSVAIRGLMVANDKPVKSFKPFVKAPSSEDVLKTSFADEIRVAFPNFLHSPRDIVLYTLPLLKNSSFQFNDSQTEIVNKLSRSFWK</sequence>
<dbReference type="Gene3D" id="3.40.50.300">
    <property type="entry name" value="P-loop containing nucleotide triphosphate hydrolases"/>
    <property type="match status" value="1"/>
</dbReference>
<dbReference type="Pfam" id="PF25812">
    <property type="entry name" value="RAD24_helical"/>
    <property type="match status" value="1"/>
</dbReference>